<dbReference type="Pfam" id="PF02687">
    <property type="entry name" value="FtsX"/>
    <property type="match status" value="1"/>
</dbReference>
<dbReference type="GO" id="GO:0005886">
    <property type="term" value="C:plasma membrane"/>
    <property type="evidence" value="ECO:0007669"/>
    <property type="project" value="UniProtKB-SubCell"/>
</dbReference>
<dbReference type="InterPro" id="IPR003838">
    <property type="entry name" value="ABC3_permease_C"/>
</dbReference>
<evidence type="ECO:0000256" key="5">
    <source>
        <dbReference type="ARBA" id="ARBA00023136"/>
    </source>
</evidence>
<evidence type="ECO:0000256" key="4">
    <source>
        <dbReference type="ARBA" id="ARBA00022989"/>
    </source>
</evidence>
<protein>
    <submittedName>
        <fullName evidence="10">ABC transporter permease</fullName>
    </submittedName>
</protein>
<dbReference type="PANTHER" id="PTHR30572:SF4">
    <property type="entry name" value="ABC TRANSPORTER PERMEASE YTRF"/>
    <property type="match status" value="1"/>
</dbReference>
<accession>A0A8A4TN85</accession>
<feature type="transmembrane region" description="Helical" evidence="7">
    <location>
        <begin position="329"/>
        <end position="355"/>
    </location>
</feature>
<evidence type="ECO:0000259" key="9">
    <source>
        <dbReference type="Pfam" id="PF12704"/>
    </source>
</evidence>
<keyword evidence="4 7" id="KW-1133">Transmembrane helix</keyword>
<dbReference type="RefSeq" id="WP_237381577.1">
    <property type="nucleotide sequence ID" value="NZ_CP071793.1"/>
</dbReference>
<sequence>MFLFNPDHWQEIGQTVRKHKLRTFLTAFSVAWGIFMLILLLGAGKGLENGVRYQFRDDATNSIWITPRRTSVPYRGLRPGRSVRFTDDDYRMVRDTIGGVEHITARFVLRGDFRVRYGDEYSTFGIRSVHPDHLYLENTLMQEGRFINELDIRDRRKVAAIGTRVVTSLFGRKNPIGEWIDINGIQYRVVGVFHDIGGEGEQRMIYIPISTGQVAYGGGNQIHRLMFTIGDASFDESKLIESKVVDLLSERHVFDPEDPRAMRVANLVEHYEQFAQLFKGIAVFVWLVGLGTIIAGIVGVSNIMFIAVKERTREIGIRKALGAPPSSIIGLFLLESITITVLAGYLGMVAGIGLIEGVQAVLQKMPSQPDFFRNPSVDFWTAATATLVLILAGVTAGYFPARRAAAVDPIEALRDE</sequence>
<dbReference type="EMBL" id="CP071793">
    <property type="protein sequence ID" value="QTD51449.1"/>
    <property type="molecule type" value="Genomic_DNA"/>
</dbReference>
<dbReference type="Pfam" id="PF12704">
    <property type="entry name" value="MacB_PCD"/>
    <property type="match status" value="1"/>
</dbReference>
<keyword evidence="3 7" id="KW-0812">Transmembrane</keyword>
<feature type="domain" description="ABC3 transporter permease C-terminal" evidence="8">
    <location>
        <begin position="287"/>
        <end position="407"/>
    </location>
</feature>
<comment type="subcellular location">
    <subcellularLocation>
        <location evidence="1">Cell membrane</location>
        <topology evidence="1">Multi-pass membrane protein</topology>
    </subcellularLocation>
</comment>
<feature type="domain" description="MacB-like periplasmic core" evidence="9">
    <location>
        <begin position="23"/>
        <end position="226"/>
    </location>
</feature>
<dbReference type="KEGG" id="scor:J3U87_03180"/>
<organism evidence="10 11">
    <name type="scientific">Sulfidibacter corallicola</name>
    <dbReference type="NCBI Taxonomy" id="2818388"/>
    <lineage>
        <taxon>Bacteria</taxon>
        <taxon>Pseudomonadati</taxon>
        <taxon>Acidobacteriota</taxon>
        <taxon>Holophagae</taxon>
        <taxon>Acanthopleuribacterales</taxon>
        <taxon>Acanthopleuribacteraceae</taxon>
        <taxon>Sulfidibacter</taxon>
    </lineage>
</organism>
<feature type="transmembrane region" description="Helical" evidence="7">
    <location>
        <begin position="21"/>
        <end position="43"/>
    </location>
</feature>
<reference evidence="10" key="1">
    <citation type="submission" date="2021-03" db="EMBL/GenBank/DDBJ databases">
        <title>Acanthopleuribacteraceae sp. M133.</title>
        <authorList>
            <person name="Wang G."/>
        </authorList>
    </citation>
    <scope>NUCLEOTIDE SEQUENCE</scope>
    <source>
        <strain evidence="10">M133</strain>
    </source>
</reference>
<keyword evidence="2" id="KW-1003">Cell membrane</keyword>
<evidence type="ECO:0000256" key="7">
    <source>
        <dbReference type="SAM" id="Phobius"/>
    </source>
</evidence>
<keyword evidence="11" id="KW-1185">Reference proteome</keyword>
<evidence type="ECO:0000256" key="3">
    <source>
        <dbReference type="ARBA" id="ARBA00022692"/>
    </source>
</evidence>
<comment type="similarity">
    <text evidence="6">Belongs to the ABC-4 integral membrane protein family.</text>
</comment>
<evidence type="ECO:0000256" key="2">
    <source>
        <dbReference type="ARBA" id="ARBA00022475"/>
    </source>
</evidence>
<evidence type="ECO:0000256" key="6">
    <source>
        <dbReference type="ARBA" id="ARBA00038076"/>
    </source>
</evidence>
<keyword evidence="5 7" id="KW-0472">Membrane</keyword>
<dbReference type="PANTHER" id="PTHR30572">
    <property type="entry name" value="MEMBRANE COMPONENT OF TRANSPORTER-RELATED"/>
    <property type="match status" value="1"/>
</dbReference>
<dbReference type="Proteomes" id="UP000663929">
    <property type="component" value="Chromosome"/>
</dbReference>
<evidence type="ECO:0000259" key="8">
    <source>
        <dbReference type="Pfam" id="PF02687"/>
    </source>
</evidence>
<feature type="transmembrane region" description="Helical" evidence="7">
    <location>
        <begin position="379"/>
        <end position="399"/>
    </location>
</feature>
<proteinExistence type="inferred from homology"/>
<evidence type="ECO:0000313" key="10">
    <source>
        <dbReference type="EMBL" id="QTD51449.1"/>
    </source>
</evidence>
<feature type="transmembrane region" description="Helical" evidence="7">
    <location>
        <begin position="283"/>
        <end position="308"/>
    </location>
</feature>
<dbReference type="GO" id="GO:0022857">
    <property type="term" value="F:transmembrane transporter activity"/>
    <property type="evidence" value="ECO:0007669"/>
    <property type="project" value="TreeGrafter"/>
</dbReference>
<gene>
    <name evidence="10" type="ORF">J3U87_03180</name>
</gene>
<evidence type="ECO:0000256" key="1">
    <source>
        <dbReference type="ARBA" id="ARBA00004651"/>
    </source>
</evidence>
<dbReference type="InterPro" id="IPR050250">
    <property type="entry name" value="Macrolide_Exporter_MacB"/>
</dbReference>
<name>A0A8A4TN85_SULCO</name>
<dbReference type="AlphaFoldDB" id="A0A8A4TN85"/>
<evidence type="ECO:0000313" key="11">
    <source>
        <dbReference type="Proteomes" id="UP000663929"/>
    </source>
</evidence>
<dbReference type="InterPro" id="IPR025857">
    <property type="entry name" value="MacB_PCD"/>
</dbReference>